<feature type="compositionally biased region" description="Basic and acidic residues" evidence="2">
    <location>
        <begin position="187"/>
        <end position="203"/>
    </location>
</feature>
<proteinExistence type="predicted"/>
<protein>
    <submittedName>
        <fullName evidence="3">Transcriptional regulator</fullName>
    </submittedName>
</protein>
<evidence type="ECO:0000256" key="2">
    <source>
        <dbReference type="SAM" id="MobiDB-lite"/>
    </source>
</evidence>
<dbReference type="Proteomes" id="UP000622610">
    <property type="component" value="Unassembled WGS sequence"/>
</dbReference>
<dbReference type="Pfam" id="PF06265">
    <property type="entry name" value="YutD-like"/>
    <property type="match status" value="1"/>
</dbReference>
<dbReference type="AlphaFoldDB" id="A0A917JHW2"/>
<comment type="caution">
    <text evidence="3">The sequence shown here is derived from an EMBL/GenBank/DDBJ whole genome shotgun (WGS) entry which is preliminary data.</text>
</comment>
<feature type="compositionally biased region" description="Low complexity" evidence="2">
    <location>
        <begin position="171"/>
        <end position="184"/>
    </location>
</feature>
<accession>A0A917JHW2</accession>
<feature type="compositionally biased region" description="Basic and acidic residues" evidence="2">
    <location>
        <begin position="150"/>
        <end position="160"/>
    </location>
</feature>
<keyword evidence="4" id="KW-1185">Reference proteome</keyword>
<evidence type="ECO:0000256" key="1">
    <source>
        <dbReference type="PIRSR" id="PIRSR012565-1"/>
    </source>
</evidence>
<dbReference type="PIRSF" id="PIRSF012565">
    <property type="entry name" value="DUF1027"/>
    <property type="match status" value="1"/>
</dbReference>
<keyword evidence="1" id="KW-1015">Disulfide bond</keyword>
<gene>
    <name evidence="3" type="ORF">GCM10011482_20460</name>
</gene>
<dbReference type="RefSeq" id="WP_188368217.1">
    <property type="nucleotide sequence ID" value="NZ_BMDT01000010.1"/>
</dbReference>
<dbReference type="InterPro" id="IPR038141">
    <property type="entry name" value="YutD-like_sf"/>
</dbReference>
<dbReference type="EMBL" id="BMDT01000010">
    <property type="protein sequence ID" value="GGI66392.1"/>
    <property type="molecule type" value="Genomic_DNA"/>
</dbReference>
<dbReference type="InterPro" id="IPR009370">
    <property type="entry name" value="YutD-like"/>
</dbReference>
<dbReference type="Gene3D" id="3.50.4.20">
    <property type="match status" value="1"/>
</dbReference>
<organism evidence="3 4">
    <name type="scientific">Enterococcus alcedinis</name>
    <dbReference type="NCBI Taxonomy" id="1274384"/>
    <lineage>
        <taxon>Bacteria</taxon>
        <taxon>Bacillati</taxon>
        <taxon>Bacillota</taxon>
        <taxon>Bacilli</taxon>
        <taxon>Lactobacillales</taxon>
        <taxon>Enterococcaceae</taxon>
        <taxon>Enterococcus</taxon>
    </lineage>
</organism>
<name>A0A917JHW2_9ENTE</name>
<feature type="region of interest" description="Disordered" evidence="2">
    <location>
        <begin position="134"/>
        <end position="203"/>
    </location>
</feature>
<evidence type="ECO:0000313" key="4">
    <source>
        <dbReference type="Proteomes" id="UP000622610"/>
    </source>
</evidence>
<feature type="disulfide bond" evidence="1">
    <location>
        <begin position="117"/>
        <end position="121"/>
    </location>
</feature>
<reference evidence="3" key="1">
    <citation type="journal article" date="2014" name="Int. J. Syst. Evol. Microbiol.">
        <title>Complete genome sequence of Corynebacterium casei LMG S-19264T (=DSM 44701T), isolated from a smear-ripened cheese.</title>
        <authorList>
            <consortium name="US DOE Joint Genome Institute (JGI-PGF)"/>
            <person name="Walter F."/>
            <person name="Albersmeier A."/>
            <person name="Kalinowski J."/>
            <person name="Ruckert C."/>
        </authorList>
    </citation>
    <scope>NUCLEOTIDE SEQUENCE</scope>
    <source>
        <strain evidence="3">CCM 8433</strain>
    </source>
</reference>
<sequence length="203" mass="23618">MSDKNIDLTDELTSVLEEIIETPVDKASAKGEIAVMLNETELMIGNRQYKVVVDYREAFQIEKIGERYSDVLARYDYIVGDWGYEQLRLRGFFESDNKKAAPEQRIETLEDYLYEYCNFGCAYFVIQRIGGKREKTNQRRRKTKPTTRQAHVEEKKEPVQKSRPKPKMKPKPQQSQQPKAKPAATGNKKESTKGFTIRKREDA</sequence>
<reference evidence="3" key="2">
    <citation type="submission" date="2020-09" db="EMBL/GenBank/DDBJ databases">
        <authorList>
            <person name="Sun Q."/>
            <person name="Sedlacek I."/>
        </authorList>
    </citation>
    <scope>NUCLEOTIDE SEQUENCE</scope>
    <source>
        <strain evidence="3">CCM 8433</strain>
    </source>
</reference>
<evidence type="ECO:0000313" key="3">
    <source>
        <dbReference type="EMBL" id="GGI66392.1"/>
    </source>
</evidence>